<dbReference type="SUPFAM" id="SSF51905">
    <property type="entry name" value="FAD/NAD(P)-binding domain"/>
    <property type="match status" value="2"/>
</dbReference>
<dbReference type="SUPFAM" id="SSF53474">
    <property type="entry name" value="alpha/beta-Hydrolases"/>
    <property type="match status" value="2"/>
</dbReference>
<keyword evidence="10" id="KW-1207">Sterol metabolism</keyword>
<name>A0AA88WK73_9ASTE</name>
<protein>
    <recommendedName>
        <fullName evidence="16">Cholesterol oxidase</fullName>
        <ecNumber evidence="15">1.1.3.6</ecNumber>
        <ecNumber evidence="13">5.3.3.1</ecNumber>
    </recommendedName>
    <alternativeName>
        <fullName evidence="17">Cholesterol isomerase</fullName>
    </alternativeName>
</protein>
<keyword evidence="5" id="KW-0934">Plastid</keyword>
<evidence type="ECO:0000256" key="8">
    <source>
        <dbReference type="ARBA" id="ARBA00023078"/>
    </source>
</evidence>
<evidence type="ECO:0000256" key="9">
    <source>
        <dbReference type="ARBA" id="ARBA00023098"/>
    </source>
</evidence>
<sequence>MFSPFSAQTAVLPTAYAYLLFKGIATYGWPPGYWFLHGMIDKLKHVLGLKSSQAVILNAMGYDESDGKITYDKDTNRVFFHPPHDPLLPRKVDAFQKLTKKLGGILFMSRYRSTSVHLLGGCNASSDSSLGVCNPYGQVFDTKSPSTIHPGLYVCDASLIPCSVGINPCLTIATASELVSKHLVQDILTYRVKECIEFVNKTFDKKPGSINSRNTDGNPNSLVLFKETMRGRVGGMPCTAYLKLKLNTRTSKDFNKMSMTIGKSHPLLRGKIGGHVVFKALEMDALHVIDGEVDLCEIDIRTPYTQYMHYRLLLAASSGSRYMLEGKKILNPYLLGIYGWKESTTMHVTIRKVTNYSPGEEMENLKGELHISVIDFLRSVISLEGNRRVNFVFCLSQSLLRTYVLQVPQGSDKSSMGSEIFKQPPYLSSSLHEIKTEDGFVISCRHWNCSRSPRSLEGEKSLNPVLLINGYSTESYWLPTEQNDMVRTLLEEGHETWLLQPRLHPSNSSNDFTIEDIGKFDIPAVISKIHEVHGTSTKMHVVAHCVGGLAIHIAIMGGHVSATSIASLSCTNSSMFFRLTASAAFKMWLPLIPMSMVILGKNKTLPLFEILKASTRQRLLKSIARLMPRYERCNCDECEVFSGIFGNTFWHVNISMTMHHWLNKKSLPGLPMAGFPHLRRICNAGFIVDSNGNNSYLIHPERMALSTLYISGGQTLLVTPQTSILANKYMKLHQPGFRHERVVVDGFGHSDLLIGENSYRKVFPLILSHIGLAEKERTSALNVKERTFSAGSLAWANDPYEEGKGGLGSLVSPLVTVWFLFWFIVLMFVHEMEEVRSEGCFADGDKEDGYDAIVVGSGYGGSVAACRMSAAGLKVCLIEKGRRWEAQDFPTDSLHMLLASRIESRSLGISFGPKNALLQVYQEDDSVAAMACGLGGGSLVNAGVILPTPIRARRNPKWPKEWERGWETCEASASAMLRIQSVPTKFANAKIMEQITGEEYEENSQTSLKLSINFDVEDKPTNSRKSQDTNSCLACGNCLSGCPYNAKNSTDKNYLASAIQDVLLKQDVKCTGVFGTTNILFQSQLRGLKLSDSLGSGLSCNGNTVAYVAGSPAPLNAYGLDRKQLAKSAVIPTAYPHLLFKGIVTYGWPSGYGVLHGIADKMKHILGLKNSQAMVLNAMGYDESDGKITFDKDTNRICLQPPHDPLLPRKIDAFQKLTKKLGGLLYMARYRSTSVHLLGGCNASSDSSRGVCNFAGQVFDTETPSTAHPGLYVCDASLIPCSVGINPCLTIATASELISRNLVQDILKYKSNESTITSSKTPDQKPDFNVPRKADGSPRSAVEFSEIMRGRVGGMPCTAYLCLKMNSTKSKDSNESHPLLRGKVGGKVILRAVEMDALHVIDGVVDLCHVDARTPFTQYMHYRLLLAASSGSRYIMDGKKVMNPYLLGLYGWNESTTMHVTFKKIAKNNSSKETMDLRGELHVSIIELLRSAVSMKGRNRGKFILLLFQSLLRTYILQVPRGTHEGFIPSEIHQQPYPSSASHEIKTEDRVVISCKQWKCSQRPQRSEGEEKLKVVLLINGYATESYWLPTEPNDLIRTLLEEGHETWLLQPRLHPSNSSNCFTFEDIGRYDIPAAINKIHDLHGTTVKIHVVAHCVGGLSIHIALMGGHVSATKIASLSCTNSSMFFKLTASSVFKMWLPLIPMSMAILGKNKTLPLFRTLKASLRQKLLKYIARFIPRYERCTCEECDVISGIFGTPYWHGNISTTLHYWLNKKSLPGLPMAGFSHLREICKRGYIIDSEGKNSYLIHPERMALPTLYISGGRTLLVTPQTTFLANNYMKLHQPGFRHERVVLEGFGHSDLLIGEESYKKVFPHILSHIELAEKGVGSEVTAKDKKYSKDALAWGHDPYEEGEGEGGFGGLISPLVTLCFLLVMVVLLLKVLL</sequence>
<evidence type="ECO:0000256" key="2">
    <source>
        <dbReference type="ARBA" id="ARBA00022528"/>
    </source>
</evidence>
<evidence type="ECO:0000256" key="13">
    <source>
        <dbReference type="ARBA" id="ARBA00038856"/>
    </source>
</evidence>
<evidence type="ECO:0000313" key="22">
    <source>
        <dbReference type="Proteomes" id="UP001188597"/>
    </source>
</evidence>
<evidence type="ECO:0000256" key="14">
    <source>
        <dbReference type="ARBA" id="ARBA00049645"/>
    </source>
</evidence>
<dbReference type="InterPro" id="IPR000172">
    <property type="entry name" value="GMC_OxRdtase_N"/>
</dbReference>
<feature type="compositionally biased region" description="Basic and acidic residues" evidence="18">
    <location>
        <begin position="1322"/>
        <end position="1336"/>
    </location>
</feature>
<evidence type="ECO:0000256" key="4">
    <source>
        <dbReference type="ARBA" id="ARBA00022630"/>
    </source>
</evidence>
<evidence type="ECO:0000256" key="11">
    <source>
        <dbReference type="ARBA" id="ARBA00023221"/>
    </source>
</evidence>
<dbReference type="Proteomes" id="UP001188597">
    <property type="component" value="Unassembled WGS sequence"/>
</dbReference>
<dbReference type="EC" id="5.3.3.1" evidence="13"/>
<evidence type="ECO:0000256" key="3">
    <source>
        <dbReference type="ARBA" id="ARBA00022548"/>
    </source>
</evidence>
<keyword evidence="6" id="KW-0274">FAD</keyword>
<organism evidence="21 22">
    <name type="scientific">Escallonia herrerae</name>
    <dbReference type="NCBI Taxonomy" id="1293975"/>
    <lineage>
        <taxon>Eukaryota</taxon>
        <taxon>Viridiplantae</taxon>
        <taxon>Streptophyta</taxon>
        <taxon>Embryophyta</taxon>
        <taxon>Tracheophyta</taxon>
        <taxon>Spermatophyta</taxon>
        <taxon>Magnoliopsida</taxon>
        <taxon>eudicotyledons</taxon>
        <taxon>Gunneridae</taxon>
        <taxon>Pentapetalae</taxon>
        <taxon>asterids</taxon>
        <taxon>campanulids</taxon>
        <taxon>Escalloniales</taxon>
        <taxon>Escalloniaceae</taxon>
        <taxon>Escallonia</taxon>
    </lineage>
</organism>
<dbReference type="Gene3D" id="3.40.50.1820">
    <property type="entry name" value="alpha/beta hydrolase"/>
    <property type="match status" value="2"/>
</dbReference>
<dbReference type="Gene3D" id="3.50.50.60">
    <property type="entry name" value="FAD/NAD(P)-binding domain"/>
    <property type="match status" value="3"/>
</dbReference>
<evidence type="ECO:0000256" key="18">
    <source>
        <dbReference type="SAM" id="MobiDB-lite"/>
    </source>
</evidence>
<feature type="transmembrane region" description="Helical" evidence="19">
    <location>
        <begin position="1920"/>
        <end position="1941"/>
    </location>
</feature>
<evidence type="ECO:0000313" key="21">
    <source>
        <dbReference type="EMBL" id="KAK3026708.1"/>
    </source>
</evidence>
<dbReference type="PROSITE" id="PS00198">
    <property type="entry name" value="4FE4S_FER_1"/>
    <property type="match status" value="1"/>
</dbReference>
<dbReference type="EMBL" id="JAVXUP010000490">
    <property type="protein sequence ID" value="KAK3026708.1"/>
    <property type="molecule type" value="Genomic_DNA"/>
</dbReference>
<keyword evidence="19" id="KW-0472">Membrane</keyword>
<dbReference type="Pfam" id="PF00732">
    <property type="entry name" value="GMC_oxred_N"/>
    <property type="match status" value="1"/>
</dbReference>
<evidence type="ECO:0000256" key="5">
    <source>
        <dbReference type="ARBA" id="ARBA00022640"/>
    </source>
</evidence>
<dbReference type="Pfam" id="PF05199">
    <property type="entry name" value="GMC_oxred_C"/>
    <property type="match status" value="2"/>
</dbReference>
<dbReference type="GO" id="GO:0004769">
    <property type="term" value="F:steroid Delta-isomerase activity"/>
    <property type="evidence" value="ECO:0007669"/>
    <property type="project" value="UniProtKB-EC"/>
</dbReference>
<keyword evidence="2" id="KW-0150">Chloroplast</keyword>
<dbReference type="PANTHER" id="PTHR47470:SF1">
    <property type="entry name" value="FAD-DEPENDENT OXIDOREDUCTASE 2 FAD BINDING DOMAIN-CONTAINING PROTEIN"/>
    <property type="match status" value="1"/>
</dbReference>
<accession>A0AA88WK73</accession>
<evidence type="ECO:0000256" key="1">
    <source>
        <dbReference type="ARBA" id="ARBA00001974"/>
    </source>
</evidence>
<dbReference type="GO" id="GO:0050660">
    <property type="term" value="F:flavin adenine dinucleotide binding"/>
    <property type="evidence" value="ECO:0007669"/>
    <property type="project" value="InterPro"/>
</dbReference>
<dbReference type="EC" id="1.1.3.6" evidence="15"/>
<keyword evidence="4" id="KW-0285">Flavoprotein</keyword>
<dbReference type="InterPro" id="IPR052542">
    <property type="entry name" value="Cholesterol_Oxidase"/>
</dbReference>
<keyword evidence="3" id="KW-0153">Cholesterol metabolism</keyword>
<evidence type="ECO:0000259" key="20">
    <source>
        <dbReference type="PROSITE" id="PS51379"/>
    </source>
</evidence>
<dbReference type="InterPro" id="IPR029058">
    <property type="entry name" value="AB_hydrolase_fold"/>
</dbReference>
<comment type="pathway">
    <text evidence="14">Steroid metabolism; cholesterol degradation.</text>
</comment>
<dbReference type="InterPro" id="IPR017896">
    <property type="entry name" value="4Fe4S_Fe-S-bd"/>
</dbReference>
<keyword evidence="19" id="KW-1133">Transmembrane helix</keyword>
<dbReference type="PROSITE" id="PS51379">
    <property type="entry name" value="4FE4S_FER_2"/>
    <property type="match status" value="1"/>
</dbReference>
<evidence type="ECO:0000256" key="17">
    <source>
        <dbReference type="ARBA" id="ARBA00049778"/>
    </source>
</evidence>
<evidence type="ECO:0000256" key="10">
    <source>
        <dbReference type="ARBA" id="ARBA00023166"/>
    </source>
</evidence>
<keyword evidence="8" id="KW-0793">Thylakoid</keyword>
<comment type="caution">
    <text evidence="21">The sequence shown here is derived from an EMBL/GenBank/DDBJ whole genome shotgun (WGS) entry which is preliminary data.</text>
</comment>
<keyword evidence="19" id="KW-0812">Transmembrane</keyword>
<evidence type="ECO:0000256" key="7">
    <source>
        <dbReference type="ARBA" id="ARBA00023002"/>
    </source>
</evidence>
<keyword evidence="12" id="KW-0413">Isomerase</keyword>
<gene>
    <name evidence="21" type="ORF">RJ639_041321</name>
</gene>
<keyword evidence="9" id="KW-0443">Lipid metabolism</keyword>
<proteinExistence type="predicted"/>
<evidence type="ECO:0000256" key="16">
    <source>
        <dbReference type="ARBA" id="ARBA00049744"/>
    </source>
</evidence>
<dbReference type="GO" id="GO:0008203">
    <property type="term" value="P:cholesterol metabolic process"/>
    <property type="evidence" value="ECO:0007669"/>
    <property type="project" value="UniProtKB-KW"/>
</dbReference>
<dbReference type="PANTHER" id="PTHR47470">
    <property type="entry name" value="CHOLESTEROL OXIDASE"/>
    <property type="match status" value="1"/>
</dbReference>
<reference evidence="21" key="1">
    <citation type="submission" date="2022-12" db="EMBL/GenBank/DDBJ databases">
        <title>Draft genome assemblies for two species of Escallonia (Escalloniales).</title>
        <authorList>
            <person name="Chanderbali A."/>
            <person name="Dervinis C."/>
            <person name="Anghel I."/>
            <person name="Soltis D."/>
            <person name="Soltis P."/>
            <person name="Zapata F."/>
        </authorList>
    </citation>
    <scope>NUCLEOTIDE SEQUENCE</scope>
    <source>
        <strain evidence="21">UCBG64.0493</strain>
        <tissue evidence="21">Leaf</tissue>
    </source>
</reference>
<evidence type="ECO:0000256" key="6">
    <source>
        <dbReference type="ARBA" id="ARBA00022827"/>
    </source>
</evidence>
<keyword evidence="11" id="KW-0753">Steroid metabolism</keyword>
<dbReference type="GO" id="GO:0016995">
    <property type="term" value="F:cholesterol oxidase activity"/>
    <property type="evidence" value="ECO:0007669"/>
    <property type="project" value="UniProtKB-EC"/>
</dbReference>
<feature type="region of interest" description="Disordered" evidence="18">
    <location>
        <begin position="1314"/>
        <end position="1337"/>
    </location>
</feature>
<dbReference type="InterPro" id="IPR036188">
    <property type="entry name" value="FAD/NAD-bd_sf"/>
</dbReference>
<evidence type="ECO:0000256" key="12">
    <source>
        <dbReference type="ARBA" id="ARBA00023235"/>
    </source>
</evidence>
<keyword evidence="7" id="KW-0560">Oxidoreductase</keyword>
<keyword evidence="22" id="KW-1185">Reference proteome</keyword>
<dbReference type="InterPro" id="IPR017900">
    <property type="entry name" value="4Fe4S_Fe_S_CS"/>
</dbReference>
<evidence type="ECO:0000256" key="19">
    <source>
        <dbReference type="SAM" id="Phobius"/>
    </source>
</evidence>
<dbReference type="InterPro" id="IPR007867">
    <property type="entry name" value="GMC_OxRtase_C"/>
</dbReference>
<feature type="domain" description="4Fe-4S ferredoxin-type" evidence="20">
    <location>
        <begin position="1023"/>
        <end position="1052"/>
    </location>
</feature>
<comment type="cofactor">
    <cofactor evidence="1">
        <name>FAD</name>
        <dbReference type="ChEBI" id="CHEBI:57692"/>
    </cofactor>
</comment>
<evidence type="ECO:0000256" key="15">
    <source>
        <dbReference type="ARBA" id="ARBA00049723"/>
    </source>
</evidence>